<keyword evidence="2" id="KW-1185">Reference proteome</keyword>
<proteinExistence type="predicted"/>
<dbReference type="Pfam" id="PF16258">
    <property type="entry name" value="DUF4912"/>
    <property type="match status" value="1"/>
</dbReference>
<organism evidence="1 2">
    <name type="scientific">Falsibacillus albus</name>
    <dbReference type="NCBI Taxonomy" id="2478915"/>
    <lineage>
        <taxon>Bacteria</taxon>
        <taxon>Bacillati</taxon>
        <taxon>Bacillota</taxon>
        <taxon>Bacilli</taxon>
        <taxon>Bacillales</taxon>
        <taxon>Bacillaceae</taxon>
        <taxon>Falsibacillus</taxon>
    </lineage>
</organism>
<dbReference type="EMBL" id="RCVZ01000001">
    <property type="protein sequence ID" value="RLQ98225.1"/>
    <property type="molecule type" value="Genomic_DNA"/>
</dbReference>
<evidence type="ECO:0000313" key="1">
    <source>
        <dbReference type="EMBL" id="RLQ98225.1"/>
    </source>
</evidence>
<dbReference type="Proteomes" id="UP000276770">
    <property type="component" value="Unassembled WGS sequence"/>
</dbReference>
<comment type="caution">
    <text evidence="1">The sequence shown here is derived from an EMBL/GenBank/DDBJ whole genome shotgun (WGS) entry which is preliminary data.</text>
</comment>
<reference evidence="1 2" key="1">
    <citation type="submission" date="2018-10" db="EMBL/GenBank/DDBJ databases">
        <title>Falsibacillus sp. genome draft.</title>
        <authorList>
            <person name="Shi S."/>
        </authorList>
    </citation>
    <scope>NUCLEOTIDE SEQUENCE [LARGE SCALE GENOMIC DNA]</scope>
    <source>
        <strain evidence="1 2">GY 10110</strain>
    </source>
</reference>
<accession>A0A3L7K6L6</accession>
<sequence>MNMIEEILELRSKGLSFRKIAVQLNTTVGKVQYSWVKYQKSRKEKEEKEEMAIPAMPKKKTVRKGKWKARIHKIRAPRCDLHLTFSKYNRLFCYWTIDSSIIRSMLNYHQTSTDDARAVLRIFNVSGIPHFNGSNAHSYQDIMVKTESTDWYLNELQEGRSYCIEYGFLLPNDHFLPLVRSNTITIPCIDNQKQGLVGKEILDEFSKKAQTTPKWIEHVSTYTYYEKPSIEKEKR</sequence>
<protein>
    <submittedName>
        <fullName evidence="1">DUF4912 domain-containing protein</fullName>
    </submittedName>
</protein>
<dbReference type="InterPro" id="IPR032585">
    <property type="entry name" value="DUF4912"/>
</dbReference>
<name>A0A3L7K6L6_9BACI</name>
<evidence type="ECO:0000313" key="2">
    <source>
        <dbReference type="Proteomes" id="UP000276770"/>
    </source>
</evidence>
<dbReference type="AlphaFoldDB" id="A0A3L7K6L6"/>
<gene>
    <name evidence="1" type="ORF">D9X91_02230</name>
</gene>